<feature type="compositionally biased region" description="Basic and acidic residues" evidence="1">
    <location>
        <begin position="138"/>
        <end position="205"/>
    </location>
</feature>
<feature type="compositionally biased region" description="Basic and acidic residues" evidence="1">
    <location>
        <begin position="73"/>
        <end position="93"/>
    </location>
</feature>
<protein>
    <submittedName>
        <fullName evidence="2">Uncharacterized protein</fullName>
    </submittedName>
</protein>
<evidence type="ECO:0000313" key="2">
    <source>
        <dbReference type="EMBL" id="GBG90442.1"/>
    </source>
</evidence>
<name>A0A388M7L1_CHABU</name>
<feature type="compositionally biased region" description="Basic and acidic residues" evidence="1">
    <location>
        <begin position="101"/>
        <end position="131"/>
    </location>
</feature>
<dbReference type="Proteomes" id="UP000265515">
    <property type="component" value="Unassembled WGS sequence"/>
</dbReference>
<dbReference type="EMBL" id="BFEA01000811">
    <property type="protein sequence ID" value="GBG90442.1"/>
    <property type="molecule type" value="Genomic_DNA"/>
</dbReference>
<feature type="compositionally biased region" description="Basic and acidic residues" evidence="1">
    <location>
        <begin position="30"/>
        <end position="51"/>
    </location>
</feature>
<feature type="region of interest" description="Disordered" evidence="1">
    <location>
        <begin position="30"/>
        <end position="220"/>
    </location>
</feature>
<accession>A0A388M7L1</accession>
<dbReference type="Gramene" id="GBG90442">
    <property type="protein sequence ID" value="GBG90442"/>
    <property type="gene ID" value="CBR_g50689"/>
</dbReference>
<dbReference type="AlphaFoldDB" id="A0A388M7L1"/>
<evidence type="ECO:0000313" key="3">
    <source>
        <dbReference type="Proteomes" id="UP000265515"/>
    </source>
</evidence>
<keyword evidence="3" id="KW-1185">Reference proteome</keyword>
<sequence>MAGGREEWREEWRKEYGGMEKGGLCREGVERSMAGGRRDDYGGREEGRLWREGGGTTVAGGRRDDYGGMEDGGVWREKGGGKEATSREGERRTMAGGGRLWWEEGRSTMAGGRREDYGELKEGGVWRERGGGKAATSNEEKGKTEKGSYGGLRRDEDLWRRSMEGKRREGSHIEGGRKEEGEGRRKAMVDYGEREEGGVWQEGERPMAGGGRTMAGQRTK</sequence>
<proteinExistence type="predicted"/>
<reference evidence="2 3" key="1">
    <citation type="journal article" date="2018" name="Cell">
        <title>The Chara Genome: Secondary Complexity and Implications for Plant Terrestrialization.</title>
        <authorList>
            <person name="Nishiyama T."/>
            <person name="Sakayama H."/>
            <person name="Vries J.D."/>
            <person name="Buschmann H."/>
            <person name="Saint-Marcoux D."/>
            <person name="Ullrich K.K."/>
            <person name="Haas F.B."/>
            <person name="Vanderstraeten L."/>
            <person name="Becker D."/>
            <person name="Lang D."/>
            <person name="Vosolsobe S."/>
            <person name="Rombauts S."/>
            <person name="Wilhelmsson P.K.I."/>
            <person name="Janitza P."/>
            <person name="Kern R."/>
            <person name="Heyl A."/>
            <person name="Rumpler F."/>
            <person name="Villalobos L.I.A.C."/>
            <person name="Clay J.M."/>
            <person name="Skokan R."/>
            <person name="Toyoda A."/>
            <person name="Suzuki Y."/>
            <person name="Kagoshima H."/>
            <person name="Schijlen E."/>
            <person name="Tajeshwar N."/>
            <person name="Catarino B."/>
            <person name="Hetherington A.J."/>
            <person name="Saltykova A."/>
            <person name="Bonnot C."/>
            <person name="Breuninger H."/>
            <person name="Symeonidi A."/>
            <person name="Radhakrishnan G.V."/>
            <person name="Van Nieuwerburgh F."/>
            <person name="Deforce D."/>
            <person name="Chang C."/>
            <person name="Karol K.G."/>
            <person name="Hedrich R."/>
            <person name="Ulvskov P."/>
            <person name="Glockner G."/>
            <person name="Delwiche C.F."/>
            <person name="Petrasek J."/>
            <person name="Van de Peer Y."/>
            <person name="Friml J."/>
            <person name="Beilby M."/>
            <person name="Dolan L."/>
            <person name="Kohara Y."/>
            <person name="Sugano S."/>
            <person name="Fujiyama A."/>
            <person name="Delaux P.-M."/>
            <person name="Quint M."/>
            <person name="TheiBen G."/>
            <person name="Hagemann M."/>
            <person name="Harholt J."/>
            <person name="Dunand C."/>
            <person name="Zachgo S."/>
            <person name="Langdale J."/>
            <person name="Maumus F."/>
            <person name="Straeten D.V.D."/>
            <person name="Gould S.B."/>
            <person name="Rensing S.A."/>
        </authorList>
    </citation>
    <scope>NUCLEOTIDE SEQUENCE [LARGE SCALE GENOMIC DNA]</scope>
    <source>
        <strain evidence="2 3">S276</strain>
    </source>
</reference>
<gene>
    <name evidence="2" type="ORF">CBR_g50689</name>
</gene>
<evidence type="ECO:0000256" key="1">
    <source>
        <dbReference type="SAM" id="MobiDB-lite"/>
    </source>
</evidence>
<organism evidence="2 3">
    <name type="scientific">Chara braunii</name>
    <name type="common">Braun's stonewort</name>
    <dbReference type="NCBI Taxonomy" id="69332"/>
    <lineage>
        <taxon>Eukaryota</taxon>
        <taxon>Viridiplantae</taxon>
        <taxon>Streptophyta</taxon>
        <taxon>Charophyceae</taxon>
        <taxon>Charales</taxon>
        <taxon>Characeae</taxon>
        <taxon>Chara</taxon>
    </lineage>
</organism>
<comment type="caution">
    <text evidence="2">The sequence shown here is derived from an EMBL/GenBank/DDBJ whole genome shotgun (WGS) entry which is preliminary data.</text>
</comment>